<dbReference type="EMBL" id="QXFX01001065">
    <property type="protein sequence ID" value="KAE9097510.1"/>
    <property type="molecule type" value="Genomic_DNA"/>
</dbReference>
<feature type="compositionally biased region" description="Gly residues" evidence="1">
    <location>
        <begin position="38"/>
        <end position="50"/>
    </location>
</feature>
<organism evidence="2 3">
    <name type="scientific">Phytophthora fragariae</name>
    <dbReference type="NCBI Taxonomy" id="53985"/>
    <lineage>
        <taxon>Eukaryota</taxon>
        <taxon>Sar</taxon>
        <taxon>Stramenopiles</taxon>
        <taxon>Oomycota</taxon>
        <taxon>Peronosporomycetes</taxon>
        <taxon>Peronosporales</taxon>
        <taxon>Peronosporaceae</taxon>
        <taxon>Phytophthora</taxon>
    </lineage>
</organism>
<dbReference type="AlphaFoldDB" id="A0A6G0KT66"/>
<sequence length="71" mass="6931">MITKIEATISVVACIIASTQPVQAMSASVFGAAKHDSVGGGKSSGEGGATGPAAAAPAMSHLPSRDETPIH</sequence>
<evidence type="ECO:0000313" key="2">
    <source>
        <dbReference type="EMBL" id="KAE9097510.1"/>
    </source>
</evidence>
<gene>
    <name evidence="2" type="ORF">PF010_g15936</name>
</gene>
<feature type="region of interest" description="Disordered" evidence="1">
    <location>
        <begin position="34"/>
        <end position="71"/>
    </location>
</feature>
<evidence type="ECO:0000313" key="3">
    <source>
        <dbReference type="Proteomes" id="UP000488956"/>
    </source>
</evidence>
<name>A0A6G0KT66_9STRA</name>
<reference evidence="2 3" key="1">
    <citation type="submission" date="2018-09" db="EMBL/GenBank/DDBJ databases">
        <title>Genomic investigation of the strawberry pathogen Phytophthora fragariae indicates pathogenicity is determined by transcriptional variation in three key races.</title>
        <authorList>
            <person name="Adams T.M."/>
            <person name="Armitage A.D."/>
            <person name="Sobczyk M.K."/>
            <person name="Bates H.J."/>
            <person name="Dunwell J.M."/>
            <person name="Nellist C.F."/>
            <person name="Harrison R.J."/>
        </authorList>
    </citation>
    <scope>NUCLEOTIDE SEQUENCE [LARGE SCALE GENOMIC DNA]</scope>
    <source>
        <strain evidence="2 3">ONT-3</strain>
    </source>
</reference>
<accession>A0A6G0KT66</accession>
<evidence type="ECO:0000256" key="1">
    <source>
        <dbReference type="SAM" id="MobiDB-lite"/>
    </source>
</evidence>
<dbReference type="Proteomes" id="UP000488956">
    <property type="component" value="Unassembled WGS sequence"/>
</dbReference>
<comment type="caution">
    <text evidence="2">The sequence shown here is derived from an EMBL/GenBank/DDBJ whole genome shotgun (WGS) entry which is preliminary data.</text>
</comment>
<proteinExistence type="predicted"/>
<protein>
    <submittedName>
        <fullName evidence="2">Uncharacterized protein</fullName>
    </submittedName>
</protein>